<dbReference type="OrthoDB" id="372425at2157"/>
<sequence length="280" mass="31395">MREDGYGRLCVGEEHGWECKAWDWDFQSFKPICIQSISLGDGFSRWWFKSGGFFYEGSSGVLYMWMKNVAISEAFRVVQLSQDLPDSPKCTYSAGAGLLINAEFPVIRSEGKYLRVGPWLAWHRVLGLLDNGRWVVIGDDGLYEAVFRPTAKNPLEEFGEVGYVKVLSPFLGDLDEVQSPCGAPRLVACSEEGLRAAEALLKYIEGLLKSSGVYDVIKFLPRAWTCEKPFVIPELVEINVPNEVVADWPLGNPCPHVLRAADGDPLGLLTTRTWYFCWTP</sequence>
<evidence type="ECO:0000313" key="1">
    <source>
        <dbReference type="EMBL" id="HII45905.1"/>
    </source>
</evidence>
<dbReference type="RefSeq" id="WP_147299911.1">
    <property type="nucleotide sequence ID" value="NZ_DUJP01000001.1"/>
</dbReference>
<dbReference type="AlphaFoldDB" id="A0A832SZ56"/>
<comment type="caution">
    <text evidence="1">The sequence shown here is derived from an EMBL/GenBank/DDBJ whole genome shotgun (WGS) entry which is preliminary data.</text>
</comment>
<dbReference type="Proteomes" id="UP000651120">
    <property type="component" value="Unassembled WGS sequence"/>
</dbReference>
<proteinExistence type="predicted"/>
<evidence type="ECO:0000313" key="2">
    <source>
        <dbReference type="Proteomes" id="UP000651120"/>
    </source>
</evidence>
<reference evidence="1" key="1">
    <citation type="journal article" date="2020" name="bioRxiv">
        <title>A rank-normalized archaeal taxonomy based on genome phylogeny resolves widespread incomplete and uneven classifications.</title>
        <authorList>
            <person name="Rinke C."/>
            <person name="Chuvochina M."/>
            <person name="Mussig A.J."/>
            <person name="Chaumeil P.-A."/>
            <person name="Waite D.W."/>
            <person name="Whitman W.B."/>
            <person name="Parks D.H."/>
            <person name="Hugenholtz P."/>
        </authorList>
    </citation>
    <scope>NUCLEOTIDE SEQUENCE</scope>
    <source>
        <strain evidence="1">UBA8839</strain>
    </source>
</reference>
<dbReference type="EMBL" id="DUJP01000001">
    <property type="protein sequence ID" value="HII45905.1"/>
    <property type="molecule type" value="Genomic_DNA"/>
</dbReference>
<accession>A0A832SZ56</accession>
<organism evidence="1 2">
    <name type="scientific">Pyrobaculum aerophilum</name>
    <dbReference type="NCBI Taxonomy" id="13773"/>
    <lineage>
        <taxon>Archaea</taxon>
        <taxon>Thermoproteota</taxon>
        <taxon>Thermoprotei</taxon>
        <taxon>Thermoproteales</taxon>
        <taxon>Thermoproteaceae</taxon>
        <taxon>Pyrobaculum</taxon>
    </lineage>
</organism>
<protein>
    <submittedName>
        <fullName evidence="1">Uncharacterized protein</fullName>
    </submittedName>
</protein>
<name>A0A832SZ56_9CREN</name>
<gene>
    <name evidence="1" type="ORF">HA333_00060</name>
</gene>